<sequence length="390" mass="44050">MIDRSAYYDDAQWERFMTAAEGKETPFILVDLGIIRRNYERLAQLFPFAKQYYAVKANPAPEIIRLLDRLGSNFDIASRWELDKVLALGVSPDRISYGNTIKKVRDVEYFYEKGVRLFATDSKTDLHNIASKAPGSRIYVRILVEGSQSADWPLSRKFGCHPDMAYNLLVEARNIGLEPYGISFHVGSQQRDIGQWDEAIAKTNYLFRALEEEEGIKLRMINMGGGFPAHYTVPTHELTTYAKEITRYLHEDFGQNLPDIILEPGRSMVGDAGIIVSEVVLVSRKNNTALQRWVYTDVGKFNGLIETLDEAIKYPVVTAMQPGLKEGDVILAGPTCDSMDIMYENAGYQLPLNLAPGDKLYWLSTGAYTSSYAAVEFNGFPPIKTYFIEE</sequence>
<evidence type="ECO:0000256" key="5">
    <source>
        <dbReference type="ARBA" id="ARBA00034115"/>
    </source>
</evidence>
<feature type="active site" description="Proton donor" evidence="8">
    <location>
        <position position="336"/>
    </location>
</feature>
<comment type="catalytic activity">
    <reaction evidence="7">
        <text>L-ornithine + H(+) = putrescine + CO2</text>
        <dbReference type="Rhea" id="RHEA:22964"/>
        <dbReference type="ChEBI" id="CHEBI:15378"/>
        <dbReference type="ChEBI" id="CHEBI:16526"/>
        <dbReference type="ChEBI" id="CHEBI:46911"/>
        <dbReference type="ChEBI" id="CHEBI:326268"/>
        <dbReference type="EC" id="4.1.1.17"/>
    </reaction>
</comment>
<dbReference type="GO" id="GO:0005737">
    <property type="term" value="C:cytoplasm"/>
    <property type="evidence" value="ECO:0007669"/>
    <property type="project" value="TreeGrafter"/>
</dbReference>
<keyword evidence="3 8" id="KW-0663">Pyridoxal phosphate</keyword>
<comment type="similarity">
    <text evidence="2">Belongs to the Orn/Lys/Arg decarboxylase class-II family.</text>
</comment>
<evidence type="ECO:0000256" key="8">
    <source>
        <dbReference type="PIRSR" id="PIRSR600183-50"/>
    </source>
</evidence>
<evidence type="ECO:0000256" key="7">
    <source>
        <dbReference type="ARBA" id="ARBA00049127"/>
    </source>
</evidence>
<keyword evidence="4" id="KW-0456">Lyase</keyword>
<dbReference type="PRINTS" id="PR01182">
    <property type="entry name" value="ORNDCRBXLASE"/>
</dbReference>
<dbReference type="SUPFAM" id="SSF50621">
    <property type="entry name" value="Alanine racemase C-terminal domain-like"/>
    <property type="match status" value="1"/>
</dbReference>
<protein>
    <recommendedName>
        <fullName evidence="6">ornithine decarboxylase</fullName>
        <ecNumber evidence="6">4.1.1.17</ecNumber>
    </recommendedName>
</protein>
<proteinExistence type="inferred from homology"/>
<evidence type="ECO:0000256" key="1">
    <source>
        <dbReference type="ARBA" id="ARBA00001933"/>
    </source>
</evidence>
<dbReference type="Gene3D" id="2.40.37.10">
    <property type="entry name" value="Lyase, Ornithine Decarboxylase, Chain A, domain 1"/>
    <property type="match status" value="1"/>
</dbReference>
<dbReference type="EC" id="4.1.1.17" evidence="6"/>
<evidence type="ECO:0000256" key="4">
    <source>
        <dbReference type="ARBA" id="ARBA00023239"/>
    </source>
</evidence>
<feature type="modified residue" description="N6-(pyridoxal phosphate)lysine" evidence="8">
    <location>
        <position position="56"/>
    </location>
</feature>
<dbReference type="PRINTS" id="PR01179">
    <property type="entry name" value="ODADCRBXLASE"/>
</dbReference>
<dbReference type="FunFam" id="2.40.37.10:FF:000004">
    <property type="entry name" value="Ornithine decarboxylase"/>
    <property type="match status" value="1"/>
</dbReference>
<dbReference type="InterPro" id="IPR022657">
    <property type="entry name" value="De-COase2_CS"/>
</dbReference>
<reference evidence="10" key="1">
    <citation type="journal article" date="2020" name="mSystems">
        <title>Genome- and Community-Level Interaction Insights into Carbon Utilization and Element Cycling Functions of Hydrothermarchaeota in Hydrothermal Sediment.</title>
        <authorList>
            <person name="Zhou Z."/>
            <person name="Liu Y."/>
            <person name="Xu W."/>
            <person name="Pan J."/>
            <person name="Luo Z.H."/>
            <person name="Li M."/>
        </authorList>
    </citation>
    <scope>NUCLEOTIDE SEQUENCE [LARGE SCALE GENOMIC DNA]</scope>
    <source>
        <strain evidence="10">SpSt-503</strain>
    </source>
</reference>
<comment type="cofactor">
    <cofactor evidence="1 8">
        <name>pyridoxal 5'-phosphate</name>
        <dbReference type="ChEBI" id="CHEBI:597326"/>
    </cofactor>
</comment>
<feature type="domain" description="Orn/DAP/Arg decarboxylase 2 N-terminal" evidence="9">
    <location>
        <begin position="34"/>
        <end position="269"/>
    </location>
</feature>
<dbReference type="PROSITE" id="PS00878">
    <property type="entry name" value="ODR_DC_2_1"/>
    <property type="match status" value="1"/>
</dbReference>
<comment type="pathway">
    <text evidence="5">Amine and polyamine biosynthesis; putrescine biosynthesis via L-ornithine pathway; putrescine from L-ornithine: step 1/1.</text>
</comment>
<dbReference type="InterPro" id="IPR022653">
    <property type="entry name" value="De-COase2_pyr-phos_BS"/>
</dbReference>
<accession>A0A7C3EC13</accession>
<comment type="caution">
    <text evidence="10">The sequence shown here is derived from an EMBL/GenBank/DDBJ whole genome shotgun (WGS) entry which is preliminary data.</text>
</comment>
<dbReference type="Gene3D" id="3.20.20.10">
    <property type="entry name" value="Alanine racemase"/>
    <property type="match status" value="1"/>
</dbReference>
<dbReference type="AlphaFoldDB" id="A0A7C3EC13"/>
<dbReference type="InterPro" id="IPR029066">
    <property type="entry name" value="PLP-binding_barrel"/>
</dbReference>
<dbReference type="PANTHER" id="PTHR11482">
    <property type="entry name" value="ARGININE/DIAMINOPIMELATE/ORNITHINE DECARBOXYLASE"/>
    <property type="match status" value="1"/>
</dbReference>
<dbReference type="PROSITE" id="PS00879">
    <property type="entry name" value="ODR_DC_2_2"/>
    <property type="match status" value="1"/>
</dbReference>
<gene>
    <name evidence="10" type="ORF">ENS59_03145</name>
</gene>
<dbReference type="InterPro" id="IPR000183">
    <property type="entry name" value="Orn/DAP/Arg_de-COase"/>
</dbReference>
<dbReference type="InterPro" id="IPR002433">
    <property type="entry name" value="Orn_de-COase"/>
</dbReference>
<evidence type="ECO:0000313" key="10">
    <source>
        <dbReference type="EMBL" id="HFH28494.1"/>
    </source>
</evidence>
<dbReference type="SUPFAM" id="SSF51419">
    <property type="entry name" value="PLP-binding barrel"/>
    <property type="match status" value="1"/>
</dbReference>
<dbReference type="GO" id="GO:0004586">
    <property type="term" value="F:ornithine decarboxylase activity"/>
    <property type="evidence" value="ECO:0007669"/>
    <property type="project" value="UniProtKB-EC"/>
</dbReference>
<dbReference type="InterPro" id="IPR009006">
    <property type="entry name" value="Ala_racemase/Decarboxylase_C"/>
</dbReference>
<dbReference type="Pfam" id="PF02784">
    <property type="entry name" value="Orn_Arg_deC_N"/>
    <property type="match status" value="1"/>
</dbReference>
<evidence type="ECO:0000256" key="6">
    <source>
        <dbReference type="ARBA" id="ARBA00034138"/>
    </source>
</evidence>
<dbReference type="InterPro" id="IPR022644">
    <property type="entry name" value="De-COase2_N"/>
</dbReference>
<evidence type="ECO:0000256" key="2">
    <source>
        <dbReference type="ARBA" id="ARBA00008872"/>
    </source>
</evidence>
<evidence type="ECO:0000259" key="9">
    <source>
        <dbReference type="Pfam" id="PF02784"/>
    </source>
</evidence>
<dbReference type="PANTHER" id="PTHR11482:SF6">
    <property type="entry name" value="ORNITHINE DECARBOXYLASE 1-RELATED"/>
    <property type="match status" value="1"/>
</dbReference>
<evidence type="ECO:0000256" key="3">
    <source>
        <dbReference type="ARBA" id="ARBA00022898"/>
    </source>
</evidence>
<dbReference type="FunFam" id="3.20.20.10:FF:000008">
    <property type="entry name" value="Ornithine decarboxylase"/>
    <property type="match status" value="1"/>
</dbReference>
<name>A0A7C3EC13_9SPIR</name>
<dbReference type="CDD" id="cd00622">
    <property type="entry name" value="PLPDE_III_ODC"/>
    <property type="match status" value="1"/>
</dbReference>
<organism evidence="10">
    <name type="scientific">Gracilinema caldarium</name>
    <dbReference type="NCBI Taxonomy" id="215591"/>
    <lineage>
        <taxon>Bacteria</taxon>
        <taxon>Pseudomonadati</taxon>
        <taxon>Spirochaetota</taxon>
        <taxon>Spirochaetia</taxon>
        <taxon>Spirochaetales</taxon>
        <taxon>Breznakiellaceae</taxon>
        <taxon>Gracilinema</taxon>
    </lineage>
</organism>
<dbReference type="GO" id="GO:0033387">
    <property type="term" value="P:putrescine biosynthetic process from arginine, via ornithine"/>
    <property type="evidence" value="ECO:0007669"/>
    <property type="project" value="TreeGrafter"/>
</dbReference>
<dbReference type="EMBL" id="DSVL01000093">
    <property type="protein sequence ID" value="HFH28494.1"/>
    <property type="molecule type" value="Genomic_DNA"/>
</dbReference>